<feature type="domain" description="Pirin C-terminal" evidence="5">
    <location>
        <begin position="218"/>
        <end position="313"/>
    </location>
</feature>
<feature type="domain" description="Pirin N-terminal" evidence="4">
    <location>
        <begin position="68"/>
        <end position="165"/>
    </location>
</feature>
<evidence type="ECO:0008006" key="8">
    <source>
        <dbReference type="Google" id="ProtNLM"/>
    </source>
</evidence>
<comment type="caution">
    <text evidence="6">The sequence shown here is derived from an EMBL/GenBank/DDBJ whole genome shotgun (WGS) entry which is preliminary data.</text>
</comment>
<dbReference type="Pfam" id="PF02678">
    <property type="entry name" value="Pirin"/>
    <property type="match status" value="1"/>
</dbReference>
<accession>A0A402DLW5</accession>
<dbReference type="Gene3D" id="2.60.120.10">
    <property type="entry name" value="Jelly Rolls"/>
    <property type="match status" value="2"/>
</dbReference>
<dbReference type="InterPro" id="IPR012093">
    <property type="entry name" value="Pirin"/>
</dbReference>
<evidence type="ECO:0000256" key="2">
    <source>
        <dbReference type="RuleBase" id="RU003457"/>
    </source>
</evidence>
<feature type="region of interest" description="Disordered" evidence="3">
    <location>
        <begin position="326"/>
        <end position="353"/>
    </location>
</feature>
<evidence type="ECO:0000259" key="5">
    <source>
        <dbReference type="Pfam" id="PF05726"/>
    </source>
</evidence>
<dbReference type="InterPro" id="IPR008778">
    <property type="entry name" value="Pirin_C_dom"/>
</dbReference>
<proteinExistence type="inferred from homology"/>
<dbReference type="SUPFAM" id="SSF51182">
    <property type="entry name" value="RmlC-like cupins"/>
    <property type="match status" value="1"/>
</dbReference>
<evidence type="ECO:0000313" key="7">
    <source>
        <dbReference type="Proteomes" id="UP000289954"/>
    </source>
</evidence>
<comment type="similarity">
    <text evidence="1 2">Belongs to the pirin family.</text>
</comment>
<feature type="compositionally biased region" description="Basic residues" evidence="3">
    <location>
        <begin position="342"/>
        <end position="353"/>
    </location>
</feature>
<dbReference type="EMBL" id="BIMR01000012">
    <property type="protein sequence ID" value="GCE75117.1"/>
    <property type="molecule type" value="Genomic_DNA"/>
</dbReference>
<dbReference type="InterPro" id="IPR011051">
    <property type="entry name" value="RmlC_Cupin_sf"/>
</dbReference>
<keyword evidence="7" id="KW-1185">Reference proteome</keyword>
<evidence type="ECO:0000313" key="6">
    <source>
        <dbReference type="EMBL" id="GCE75117.1"/>
    </source>
</evidence>
<dbReference type="CDD" id="cd02247">
    <property type="entry name" value="cupin_pirin_C"/>
    <property type="match status" value="1"/>
</dbReference>
<dbReference type="Pfam" id="PF05726">
    <property type="entry name" value="Pirin_C"/>
    <property type="match status" value="1"/>
</dbReference>
<evidence type="ECO:0000259" key="4">
    <source>
        <dbReference type="Pfam" id="PF02678"/>
    </source>
</evidence>
<dbReference type="InterPro" id="IPR003829">
    <property type="entry name" value="Pirin_N_dom"/>
</dbReference>
<dbReference type="PANTHER" id="PTHR13903">
    <property type="entry name" value="PIRIN-RELATED"/>
    <property type="match status" value="1"/>
</dbReference>
<organism evidence="6 7">
    <name type="scientific">Cellulomonas biazotea</name>
    <dbReference type="NCBI Taxonomy" id="1709"/>
    <lineage>
        <taxon>Bacteria</taxon>
        <taxon>Bacillati</taxon>
        <taxon>Actinomycetota</taxon>
        <taxon>Actinomycetes</taxon>
        <taxon>Micrococcales</taxon>
        <taxon>Cellulomonadaceae</taxon>
        <taxon>Cellulomonas</taxon>
    </lineage>
</organism>
<reference evidence="6 7" key="1">
    <citation type="submission" date="2019-01" db="EMBL/GenBank/DDBJ databases">
        <title>Draft genome sequence of Cellulomonas takizawaensis strain TKZ-21.</title>
        <authorList>
            <person name="Yamamura H."/>
            <person name="Hayashi T."/>
            <person name="Hamada M."/>
            <person name="Serisawa Y."/>
            <person name="Matsuyama K."/>
            <person name="Nakagawa Y."/>
            <person name="Otoguro M."/>
            <person name="Yanagida F."/>
            <person name="Hayakawa M."/>
        </authorList>
    </citation>
    <scope>NUCLEOTIDE SEQUENCE [LARGE SCALE GENOMIC DNA]</scope>
    <source>
        <strain evidence="6 7">NBRC12680</strain>
    </source>
</reference>
<evidence type="ECO:0000256" key="1">
    <source>
        <dbReference type="ARBA" id="ARBA00008416"/>
    </source>
</evidence>
<name>A0A402DLW5_9CELL</name>
<sequence>MRSVREVTVGVSRLGEDAAPEAAVGHSGAMTNLDVRPEPEVCALAPAHGPVAVLHPAREVPLGGVRGMQVRRTLPQRELPFVGAWCFLDEMGPQDVDMRVLPHPHTALQTVTWPLVGDILHRDSVGSEVVVRPGQLNLMTAGHGVSHSEFTLGDAAPLHGVQLWVALPDAVADAPPSFEQVAAPPVWEAPGVRATVFVGALDGAHSPARVHSPLLGADLVVDAGRDVVVPLQRGFEHAVLVLDGAAHVAGVPVEPGPLLFLGDGRDEVHVRASTPTRLLLLGGAPFEHDLVMWWNFVGRTHADIAAARDAWESPDAAERFGVVAGHGSDRIPAPALPNVRLQPRRRRPRPETA</sequence>
<dbReference type="PANTHER" id="PTHR13903:SF8">
    <property type="entry name" value="PIRIN"/>
    <property type="match status" value="1"/>
</dbReference>
<evidence type="ECO:0000256" key="3">
    <source>
        <dbReference type="SAM" id="MobiDB-lite"/>
    </source>
</evidence>
<protein>
    <recommendedName>
        <fullName evidence="8">Pirin</fullName>
    </recommendedName>
</protein>
<gene>
    <name evidence="6" type="ORF">CBZ_01730</name>
</gene>
<dbReference type="InterPro" id="IPR014710">
    <property type="entry name" value="RmlC-like_jellyroll"/>
</dbReference>
<dbReference type="AlphaFoldDB" id="A0A402DLW5"/>
<dbReference type="Proteomes" id="UP000289954">
    <property type="component" value="Unassembled WGS sequence"/>
</dbReference>